<keyword evidence="3" id="KW-1185">Reference proteome</keyword>
<feature type="non-terminal residue" evidence="2">
    <location>
        <position position="1"/>
    </location>
</feature>
<dbReference type="EMBL" id="JAEUBG010004388">
    <property type="protein sequence ID" value="KAH3681549.1"/>
    <property type="molecule type" value="Genomic_DNA"/>
</dbReference>
<gene>
    <name evidence="2" type="ORF">WICPIJ_007488</name>
</gene>
<comment type="caution">
    <text evidence="2">The sequence shown here is derived from an EMBL/GenBank/DDBJ whole genome shotgun (WGS) entry which is preliminary data.</text>
</comment>
<protein>
    <submittedName>
        <fullName evidence="2">Uncharacterized protein</fullName>
    </submittedName>
</protein>
<name>A0A9P8Q2C6_WICPI</name>
<sequence length="77" mass="8215">EEELEEPVGEKLEEPKESTPVPEKDTTPVGEDVSEISTAKSVSLDKTTAALKEEAQSSGLVAEAGSDEEKDEEKPEA</sequence>
<dbReference type="AlphaFoldDB" id="A0A9P8Q2C6"/>
<feature type="region of interest" description="Disordered" evidence="1">
    <location>
        <begin position="1"/>
        <end position="40"/>
    </location>
</feature>
<organism evidence="2 3">
    <name type="scientific">Wickerhamomyces pijperi</name>
    <name type="common">Yeast</name>
    <name type="synonym">Pichia pijperi</name>
    <dbReference type="NCBI Taxonomy" id="599730"/>
    <lineage>
        <taxon>Eukaryota</taxon>
        <taxon>Fungi</taxon>
        <taxon>Dikarya</taxon>
        <taxon>Ascomycota</taxon>
        <taxon>Saccharomycotina</taxon>
        <taxon>Saccharomycetes</taxon>
        <taxon>Phaffomycetales</taxon>
        <taxon>Wickerhamomycetaceae</taxon>
        <taxon>Wickerhamomyces</taxon>
    </lineage>
</organism>
<feature type="region of interest" description="Disordered" evidence="1">
    <location>
        <begin position="53"/>
        <end position="77"/>
    </location>
</feature>
<feature type="compositionally biased region" description="Basic and acidic residues" evidence="1">
    <location>
        <begin position="8"/>
        <end position="26"/>
    </location>
</feature>
<evidence type="ECO:0000313" key="2">
    <source>
        <dbReference type="EMBL" id="KAH3681549.1"/>
    </source>
</evidence>
<reference evidence="2" key="1">
    <citation type="journal article" date="2021" name="Open Biol.">
        <title>Shared evolutionary footprints suggest mitochondrial oxidative damage underlies multiple complex I losses in fungi.</title>
        <authorList>
            <person name="Schikora-Tamarit M.A."/>
            <person name="Marcet-Houben M."/>
            <person name="Nosek J."/>
            <person name="Gabaldon T."/>
        </authorList>
    </citation>
    <scope>NUCLEOTIDE SEQUENCE</scope>
    <source>
        <strain evidence="2">CBS2887</strain>
    </source>
</reference>
<proteinExistence type="predicted"/>
<evidence type="ECO:0000313" key="3">
    <source>
        <dbReference type="Proteomes" id="UP000774326"/>
    </source>
</evidence>
<reference evidence="2" key="2">
    <citation type="submission" date="2021-01" db="EMBL/GenBank/DDBJ databases">
        <authorList>
            <person name="Schikora-Tamarit M.A."/>
        </authorList>
    </citation>
    <scope>NUCLEOTIDE SEQUENCE</scope>
    <source>
        <strain evidence="2">CBS2887</strain>
    </source>
</reference>
<evidence type="ECO:0000256" key="1">
    <source>
        <dbReference type="SAM" id="MobiDB-lite"/>
    </source>
</evidence>
<dbReference type="Proteomes" id="UP000774326">
    <property type="component" value="Unassembled WGS sequence"/>
</dbReference>
<feature type="non-terminal residue" evidence="2">
    <location>
        <position position="77"/>
    </location>
</feature>
<accession>A0A9P8Q2C6</accession>